<evidence type="ECO:0000256" key="9">
    <source>
        <dbReference type="ARBA" id="ARBA00023136"/>
    </source>
</evidence>
<evidence type="ECO:0000256" key="12">
    <source>
        <dbReference type="RuleBase" id="RU000679"/>
    </source>
</evidence>
<evidence type="ECO:0000256" key="1">
    <source>
        <dbReference type="ARBA" id="ARBA00004141"/>
    </source>
</evidence>
<keyword evidence="8 12" id="KW-0406">Ion transport</keyword>
<evidence type="ECO:0008006" key="16">
    <source>
        <dbReference type="Google" id="ProtNLM"/>
    </source>
</evidence>
<comment type="subcellular location">
    <subcellularLocation>
        <location evidence="1">Membrane</location>
        <topology evidence="1">Multi-pass membrane protein</topology>
    </subcellularLocation>
</comment>
<dbReference type="GO" id="GO:0005886">
    <property type="term" value="C:plasma membrane"/>
    <property type="evidence" value="ECO:0007669"/>
    <property type="project" value="TreeGrafter"/>
</dbReference>
<dbReference type="PANTHER" id="PTHR11690:SF237">
    <property type="entry name" value="PICKPOCKET 16-RELATED"/>
    <property type="match status" value="1"/>
</dbReference>
<dbReference type="OrthoDB" id="6502088at2759"/>
<keyword evidence="5 12" id="KW-0812">Transmembrane</keyword>
<name>A0A8J9V515_9NEOP</name>
<dbReference type="InterPro" id="IPR001873">
    <property type="entry name" value="ENaC"/>
</dbReference>
<evidence type="ECO:0000256" key="2">
    <source>
        <dbReference type="ARBA" id="ARBA00007193"/>
    </source>
</evidence>
<keyword evidence="11 12" id="KW-0407">Ion channel</keyword>
<evidence type="ECO:0000313" key="14">
    <source>
        <dbReference type="EMBL" id="CAH0716098.1"/>
    </source>
</evidence>
<evidence type="ECO:0000256" key="7">
    <source>
        <dbReference type="ARBA" id="ARBA00023053"/>
    </source>
</evidence>
<sequence length="566" mass="65806">MVHYRHQKKIAMKYKNNRSEKQVRISRWNYCTTKFLQFCKRTDLHGFKYIAMEKLSVTERSVWAVAVVISVVCATFFVIIAYKWYARNPIVTVVESTQGAIWDIPFPAVTICDLNVISKRAALAFSTNLSLPENVTSEFIFRTLKIAPLLHSTTIADPDEKRDLHKLQDILDLNNISLDSLFQQLSPAASCGDLIERCMWKNTIYRCEQIFQHVYAGLNLCCTFNYYAVDDNANEVRFFRYPTPRRVASCGYQTALTLIVRTDPDDYYSTALASRGSLVFIDNAYNIPDMDSPARLVNPATEVMIAVSPERTYATAGIRSFKPHDRQCYYNDEVKIANFHHYSFHNCMALKKVQVLINKCDCIPFYFPQRDYNRICNFHDIECLERVLNPNLIYESEENDQVNKDESTDNMIQCMPECEHFDYPLEVALGKLSVGVPFSGTMFFDDINLENRSVVNVFFNDLVATRYRRDAYLNWQNVLAAFGGLLSLMLGFTLISGFDFVIFFSLKVLYDSISRFFIYEHSDEPKGFIINVKEHEKEHWVKQVKRNRSYEANSNKYNDRHVKIRY</sequence>
<keyword evidence="10 12" id="KW-0739">Sodium transport</keyword>
<feature type="transmembrane region" description="Helical" evidence="13">
    <location>
        <begin position="62"/>
        <end position="85"/>
    </location>
</feature>
<evidence type="ECO:0000256" key="13">
    <source>
        <dbReference type="SAM" id="Phobius"/>
    </source>
</evidence>
<evidence type="ECO:0000256" key="4">
    <source>
        <dbReference type="ARBA" id="ARBA00022461"/>
    </source>
</evidence>
<dbReference type="EMBL" id="OV170231">
    <property type="protein sequence ID" value="CAH0716098.1"/>
    <property type="molecule type" value="Genomic_DNA"/>
</dbReference>
<evidence type="ECO:0000256" key="10">
    <source>
        <dbReference type="ARBA" id="ARBA00023201"/>
    </source>
</evidence>
<keyword evidence="9 13" id="KW-0472">Membrane</keyword>
<accession>A0A8J9V515</accession>
<dbReference type="Pfam" id="PF00858">
    <property type="entry name" value="ASC"/>
    <property type="match status" value="1"/>
</dbReference>
<gene>
    <name evidence="14" type="ORF">BINO364_LOCUS2932</name>
</gene>
<evidence type="ECO:0000256" key="11">
    <source>
        <dbReference type="ARBA" id="ARBA00023303"/>
    </source>
</evidence>
<evidence type="ECO:0000256" key="3">
    <source>
        <dbReference type="ARBA" id="ARBA00022448"/>
    </source>
</evidence>
<organism evidence="14 15">
    <name type="scientific">Brenthis ino</name>
    <name type="common">lesser marbled fritillary</name>
    <dbReference type="NCBI Taxonomy" id="405034"/>
    <lineage>
        <taxon>Eukaryota</taxon>
        <taxon>Metazoa</taxon>
        <taxon>Ecdysozoa</taxon>
        <taxon>Arthropoda</taxon>
        <taxon>Hexapoda</taxon>
        <taxon>Insecta</taxon>
        <taxon>Pterygota</taxon>
        <taxon>Neoptera</taxon>
        <taxon>Endopterygota</taxon>
        <taxon>Lepidoptera</taxon>
        <taxon>Glossata</taxon>
        <taxon>Ditrysia</taxon>
        <taxon>Papilionoidea</taxon>
        <taxon>Nymphalidae</taxon>
        <taxon>Heliconiinae</taxon>
        <taxon>Argynnini</taxon>
        <taxon>Brenthis</taxon>
    </lineage>
</organism>
<proteinExistence type="inferred from homology"/>
<comment type="similarity">
    <text evidence="2 12">Belongs to the amiloride-sensitive sodium channel (TC 1.A.6) family.</text>
</comment>
<keyword evidence="3 12" id="KW-0813">Transport</keyword>
<keyword evidence="7" id="KW-0915">Sodium</keyword>
<dbReference type="PRINTS" id="PR01078">
    <property type="entry name" value="AMINACHANNEL"/>
</dbReference>
<evidence type="ECO:0000256" key="6">
    <source>
        <dbReference type="ARBA" id="ARBA00022989"/>
    </source>
</evidence>
<keyword evidence="4 12" id="KW-0894">Sodium channel</keyword>
<dbReference type="Proteomes" id="UP000838878">
    <property type="component" value="Chromosome 11"/>
</dbReference>
<feature type="non-terminal residue" evidence="14">
    <location>
        <position position="566"/>
    </location>
</feature>
<evidence type="ECO:0000313" key="15">
    <source>
        <dbReference type="Proteomes" id="UP000838878"/>
    </source>
</evidence>
<dbReference type="GO" id="GO:0015280">
    <property type="term" value="F:ligand-gated sodium channel activity"/>
    <property type="evidence" value="ECO:0007669"/>
    <property type="project" value="TreeGrafter"/>
</dbReference>
<evidence type="ECO:0000256" key="8">
    <source>
        <dbReference type="ARBA" id="ARBA00023065"/>
    </source>
</evidence>
<reference evidence="14" key="1">
    <citation type="submission" date="2021-12" db="EMBL/GenBank/DDBJ databases">
        <authorList>
            <person name="Martin H S."/>
        </authorList>
    </citation>
    <scope>NUCLEOTIDE SEQUENCE</scope>
</reference>
<feature type="transmembrane region" description="Helical" evidence="13">
    <location>
        <begin position="478"/>
        <end position="506"/>
    </location>
</feature>
<keyword evidence="6 13" id="KW-1133">Transmembrane helix</keyword>
<keyword evidence="15" id="KW-1185">Reference proteome</keyword>
<dbReference type="PANTHER" id="PTHR11690">
    <property type="entry name" value="AMILORIDE-SENSITIVE SODIUM CHANNEL-RELATED"/>
    <property type="match status" value="1"/>
</dbReference>
<protein>
    <recommendedName>
        <fullName evidence="16">Sodium channel protein Nach</fullName>
    </recommendedName>
</protein>
<dbReference type="Gene3D" id="2.60.470.10">
    <property type="entry name" value="Acid-sensing ion channels like domains"/>
    <property type="match status" value="1"/>
</dbReference>
<evidence type="ECO:0000256" key="5">
    <source>
        <dbReference type="ARBA" id="ARBA00022692"/>
    </source>
</evidence>
<dbReference type="AlphaFoldDB" id="A0A8J9V515"/>